<dbReference type="InterPro" id="IPR006094">
    <property type="entry name" value="Oxid_FAD_bind_N"/>
</dbReference>
<gene>
    <name evidence="6" type="ORF">E6H04_00530</name>
</gene>
<dbReference type="InterPro" id="IPR004113">
    <property type="entry name" value="FAD-bd_oxidored_4_C"/>
</dbReference>
<comment type="cofactor">
    <cofactor evidence="1">
        <name>FAD</name>
        <dbReference type="ChEBI" id="CHEBI:57692"/>
    </cofactor>
</comment>
<dbReference type="PROSITE" id="PS51387">
    <property type="entry name" value="FAD_PCMH"/>
    <property type="match status" value="1"/>
</dbReference>
<evidence type="ECO:0000256" key="1">
    <source>
        <dbReference type="ARBA" id="ARBA00001974"/>
    </source>
</evidence>
<protein>
    <submittedName>
        <fullName evidence="6">FAD-binding protein</fullName>
    </submittedName>
</protein>
<dbReference type="Pfam" id="PF01565">
    <property type="entry name" value="FAD_binding_4"/>
    <property type="match status" value="1"/>
</dbReference>
<feature type="domain" description="FAD-binding PCMH-type" evidence="5">
    <location>
        <begin position="80"/>
        <end position="258"/>
    </location>
</feature>
<dbReference type="SUPFAM" id="SSF55103">
    <property type="entry name" value="FAD-linked oxidases, C-terminal domain"/>
    <property type="match status" value="1"/>
</dbReference>
<dbReference type="PANTHER" id="PTHR42934">
    <property type="entry name" value="GLYCOLATE OXIDASE SUBUNIT GLCD"/>
    <property type="match status" value="1"/>
</dbReference>
<evidence type="ECO:0000259" key="5">
    <source>
        <dbReference type="PROSITE" id="PS51387"/>
    </source>
</evidence>
<keyword evidence="3" id="KW-0274">FAD</keyword>
<keyword evidence="4" id="KW-0560">Oxidoreductase</keyword>
<dbReference type="GO" id="GO:0071949">
    <property type="term" value="F:FAD binding"/>
    <property type="evidence" value="ECO:0007669"/>
    <property type="project" value="InterPro"/>
</dbReference>
<dbReference type="InterPro" id="IPR036318">
    <property type="entry name" value="FAD-bd_PCMH-like_sf"/>
</dbReference>
<dbReference type="InterPro" id="IPR016164">
    <property type="entry name" value="FAD-linked_Oxase-like_C"/>
</dbReference>
<dbReference type="SUPFAM" id="SSF56176">
    <property type="entry name" value="FAD-binding/transporter-associated domain-like"/>
    <property type="match status" value="1"/>
</dbReference>
<comment type="caution">
    <text evidence="6">The sequence shown here is derived from an EMBL/GenBank/DDBJ whole genome shotgun (WGS) entry which is preliminary data.</text>
</comment>
<dbReference type="InterPro" id="IPR016169">
    <property type="entry name" value="FAD-bd_PCMH_sub2"/>
</dbReference>
<organism evidence="6 7">
    <name type="scientific">Candidatus Segetimicrobium genomatis</name>
    <dbReference type="NCBI Taxonomy" id="2569760"/>
    <lineage>
        <taxon>Bacteria</taxon>
        <taxon>Bacillati</taxon>
        <taxon>Candidatus Sysuimicrobiota</taxon>
        <taxon>Candidatus Sysuimicrobiia</taxon>
        <taxon>Candidatus Sysuimicrobiales</taxon>
        <taxon>Candidatus Segetimicrobiaceae</taxon>
        <taxon>Candidatus Segetimicrobium</taxon>
    </lineage>
</organism>
<reference evidence="6 7" key="1">
    <citation type="journal article" date="2019" name="Nat. Microbiol.">
        <title>Mediterranean grassland soil C-N compound turnover is dependent on rainfall and depth, and is mediated by genomically divergent microorganisms.</title>
        <authorList>
            <person name="Diamond S."/>
            <person name="Andeer P.F."/>
            <person name="Li Z."/>
            <person name="Crits-Christoph A."/>
            <person name="Burstein D."/>
            <person name="Anantharaman K."/>
            <person name="Lane K.R."/>
            <person name="Thomas B.C."/>
            <person name="Pan C."/>
            <person name="Northen T.R."/>
            <person name="Banfield J.F."/>
        </authorList>
    </citation>
    <scope>NUCLEOTIDE SEQUENCE [LARGE SCALE GENOMIC DNA]</scope>
    <source>
        <strain evidence="6">NP_7</strain>
    </source>
</reference>
<sequence length="524" mass="55917">MRPGAQEFLSSDRLISSPSFDRPPRPVCYTQIAVQLADLRHRIEDRTALTRALQEVLGSDRVFTHPADLIAYEYDGAQVLTAIPDLVVLPGSTEEVVGVVNAARRHRVPLIPRGAGTGLSGGAITPIGGILVSLARMKRILHVDLDNRCAVVQPGVINLDVTKAVEGSGYFYAPDPSSQSACSIGGNVANNSGGVHTLAFGVTTNHVLGLTLVLPDGSVERLGGRGADEPGLDLTGLVVGSEGTLGIVTEVTVRLMRRREGVRTMLGIFGTIAEASQAVADIIASGIAPTALEMIDQLTVEAVEPVVHAGLPLDAGAILLIEVEGVCDAIDRSAGIVDEVCRKNQVREVRIARTEEERHLYWASRKGAFGAMGRLAPNYYLNDAVVPRSQLPAIMRQVMEIARRHGLRVVNVFHAGDGNLHPLIPYDAAAPGESDRVLKASEEMLAACVAVGGTLSGEHGIGIEKNNYMPWIFSASDLDAQRRLKAAFDPEDLMNPFKVFPTPVSCGELMARRAPRLAASGLWI</sequence>
<accession>A0A537JMR7</accession>
<dbReference type="Pfam" id="PF02913">
    <property type="entry name" value="FAD-oxidase_C"/>
    <property type="match status" value="1"/>
</dbReference>
<dbReference type="Gene3D" id="3.30.70.2740">
    <property type="match status" value="1"/>
</dbReference>
<dbReference type="AlphaFoldDB" id="A0A537JMR7"/>
<proteinExistence type="predicted"/>
<dbReference type="InterPro" id="IPR016166">
    <property type="entry name" value="FAD-bd_PCMH"/>
</dbReference>
<dbReference type="Proteomes" id="UP000320048">
    <property type="component" value="Unassembled WGS sequence"/>
</dbReference>
<keyword evidence="2" id="KW-0285">Flavoprotein</keyword>
<dbReference type="Gene3D" id="1.10.45.10">
    <property type="entry name" value="Vanillyl-alcohol Oxidase, Chain A, domain 4"/>
    <property type="match status" value="1"/>
</dbReference>
<dbReference type="InterPro" id="IPR016171">
    <property type="entry name" value="Vanillyl_alc_oxidase_C-sub2"/>
</dbReference>
<evidence type="ECO:0000256" key="3">
    <source>
        <dbReference type="ARBA" id="ARBA00022827"/>
    </source>
</evidence>
<dbReference type="GO" id="GO:0016491">
    <property type="term" value="F:oxidoreductase activity"/>
    <property type="evidence" value="ECO:0007669"/>
    <property type="project" value="UniProtKB-KW"/>
</dbReference>
<evidence type="ECO:0000256" key="2">
    <source>
        <dbReference type="ARBA" id="ARBA00022630"/>
    </source>
</evidence>
<evidence type="ECO:0000313" key="6">
    <source>
        <dbReference type="EMBL" id="TMI84835.1"/>
    </source>
</evidence>
<dbReference type="EMBL" id="VBAO01000014">
    <property type="protein sequence ID" value="TMI84835.1"/>
    <property type="molecule type" value="Genomic_DNA"/>
</dbReference>
<name>A0A537JMR7_9BACT</name>
<evidence type="ECO:0000256" key="4">
    <source>
        <dbReference type="ARBA" id="ARBA00023002"/>
    </source>
</evidence>
<dbReference type="InterPro" id="IPR051914">
    <property type="entry name" value="FAD-linked_OxidoTrans_Type4"/>
</dbReference>
<evidence type="ECO:0000313" key="7">
    <source>
        <dbReference type="Proteomes" id="UP000320048"/>
    </source>
</evidence>
<dbReference type="Gene3D" id="3.30.465.10">
    <property type="match status" value="1"/>
</dbReference>
<dbReference type="PANTHER" id="PTHR42934:SF1">
    <property type="entry name" value="GLYCOLATE OXIDASE SUBUNIT GLCD"/>
    <property type="match status" value="1"/>
</dbReference>